<dbReference type="PANTHER" id="PTHR45080:SF35">
    <property type="entry name" value="MAM DOMAIN-CONTAINING GLYCOSYLPHOSPHATIDYLINOSITOL ANCHOR 2"/>
    <property type="match status" value="1"/>
</dbReference>
<dbReference type="SMART" id="SM00409">
    <property type="entry name" value="IG"/>
    <property type="match status" value="2"/>
</dbReference>
<keyword evidence="1" id="KW-0812">Transmembrane</keyword>
<dbReference type="Proteomes" id="UP001482620">
    <property type="component" value="Unassembled WGS sequence"/>
</dbReference>
<sequence length="292" mass="33347">MFTFLPRKCTITPINTTPHYTLLYSTLLCSALLCSALLYSTLLYSTLLYSTLLYSTLLYSTLLLEYYVECRYQFPASPTVRIVHAGQACNVEEEQYSERVYTIREGETLELQCLVTGHPRPQIRWTKTAGGASDRPGNLSLNSGTLKIENISRHQGGRYYCKAENGLGFPAIRSIRVDVYYLDKPVITVHQSDDEAKEQFYFERTVFLRCAANSNPPVHYTWTRDREVLAEGSDSGVEIYKPFFTQGETKILKLKNLRLQDYADYTCIASVKNACGIRDRSTHFSLNNRTEL</sequence>
<dbReference type="InterPro" id="IPR003598">
    <property type="entry name" value="Ig_sub2"/>
</dbReference>
<feature type="domain" description="Ig-like" evidence="2">
    <location>
        <begin position="185"/>
        <end position="285"/>
    </location>
</feature>
<comment type="caution">
    <text evidence="3">The sequence shown here is derived from an EMBL/GenBank/DDBJ whole genome shotgun (WGS) entry which is preliminary data.</text>
</comment>
<evidence type="ECO:0000259" key="2">
    <source>
        <dbReference type="PROSITE" id="PS50835"/>
    </source>
</evidence>
<dbReference type="CDD" id="cd00096">
    <property type="entry name" value="Ig"/>
    <property type="match status" value="1"/>
</dbReference>
<gene>
    <name evidence="3" type="primary">MDGA2_3</name>
    <name evidence="3" type="ORF">ILYODFUR_020962</name>
</gene>
<feature type="domain" description="Ig-like" evidence="2">
    <location>
        <begin position="78"/>
        <end position="166"/>
    </location>
</feature>
<dbReference type="InterPro" id="IPR050958">
    <property type="entry name" value="Cell_Adh-Cytoskel_Orgn"/>
</dbReference>
<dbReference type="EMBL" id="JAHRIQ010002197">
    <property type="protein sequence ID" value="MEQ2221953.1"/>
    <property type="molecule type" value="Genomic_DNA"/>
</dbReference>
<dbReference type="InterPro" id="IPR003599">
    <property type="entry name" value="Ig_sub"/>
</dbReference>
<reference evidence="3 4" key="1">
    <citation type="submission" date="2021-06" db="EMBL/GenBank/DDBJ databases">
        <authorList>
            <person name="Palmer J.M."/>
        </authorList>
    </citation>
    <scope>NUCLEOTIDE SEQUENCE [LARGE SCALE GENOMIC DNA]</scope>
    <source>
        <strain evidence="4">if_2019</strain>
        <tissue evidence="3">Muscle</tissue>
    </source>
</reference>
<dbReference type="SMART" id="SM00408">
    <property type="entry name" value="IGc2"/>
    <property type="match status" value="2"/>
</dbReference>
<dbReference type="SUPFAM" id="SSF48726">
    <property type="entry name" value="Immunoglobulin"/>
    <property type="match status" value="2"/>
</dbReference>
<protein>
    <submittedName>
        <fullName evidence="3">MAM domain-containing glycosylphosphatidylinositol anchor protein 2</fullName>
    </submittedName>
</protein>
<evidence type="ECO:0000313" key="3">
    <source>
        <dbReference type="EMBL" id="MEQ2221953.1"/>
    </source>
</evidence>
<dbReference type="PANTHER" id="PTHR45080">
    <property type="entry name" value="CONTACTIN 5"/>
    <property type="match status" value="1"/>
</dbReference>
<name>A0ABV0SQG0_9TELE</name>
<dbReference type="InterPro" id="IPR036179">
    <property type="entry name" value="Ig-like_dom_sf"/>
</dbReference>
<dbReference type="InterPro" id="IPR007110">
    <property type="entry name" value="Ig-like_dom"/>
</dbReference>
<dbReference type="Gene3D" id="2.60.40.10">
    <property type="entry name" value="Immunoglobulins"/>
    <property type="match status" value="2"/>
</dbReference>
<proteinExistence type="predicted"/>
<accession>A0ABV0SQG0</accession>
<feature type="transmembrane region" description="Helical" evidence="1">
    <location>
        <begin position="21"/>
        <end position="41"/>
    </location>
</feature>
<keyword evidence="1" id="KW-1133">Transmembrane helix</keyword>
<feature type="transmembrane region" description="Helical" evidence="1">
    <location>
        <begin position="47"/>
        <end position="68"/>
    </location>
</feature>
<evidence type="ECO:0000313" key="4">
    <source>
        <dbReference type="Proteomes" id="UP001482620"/>
    </source>
</evidence>
<evidence type="ECO:0000256" key="1">
    <source>
        <dbReference type="SAM" id="Phobius"/>
    </source>
</evidence>
<dbReference type="PROSITE" id="PS50835">
    <property type="entry name" value="IG_LIKE"/>
    <property type="match status" value="2"/>
</dbReference>
<organism evidence="3 4">
    <name type="scientific">Ilyodon furcidens</name>
    <name type="common">goldbreast splitfin</name>
    <dbReference type="NCBI Taxonomy" id="33524"/>
    <lineage>
        <taxon>Eukaryota</taxon>
        <taxon>Metazoa</taxon>
        <taxon>Chordata</taxon>
        <taxon>Craniata</taxon>
        <taxon>Vertebrata</taxon>
        <taxon>Euteleostomi</taxon>
        <taxon>Actinopterygii</taxon>
        <taxon>Neopterygii</taxon>
        <taxon>Teleostei</taxon>
        <taxon>Neoteleostei</taxon>
        <taxon>Acanthomorphata</taxon>
        <taxon>Ovalentaria</taxon>
        <taxon>Atherinomorphae</taxon>
        <taxon>Cyprinodontiformes</taxon>
        <taxon>Goodeidae</taxon>
        <taxon>Ilyodon</taxon>
    </lineage>
</organism>
<keyword evidence="4" id="KW-1185">Reference proteome</keyword>
<dbReference type="Pfam" id="PF13927">
    <property type="entry name" value="Ig_3"/>
    <property type="match status" value="2"/>
</dbReference>
<dbReference type="InterPro" id="IPR013783">
    <property type="entry name" value="Ig-like_fold"/>
</dbReference>
<keyword evidence="1" id="KW-0472">Membrane</keyword>